<dbReference type="GO" id="GO:0071555">
    <property type="term" value="P:cell wall organization"/>
    <property type="evidence" value="ECO:0007669"/>
    <property type="project" value="UniProtKB-KW"/>
</dbReference>
<evidence type="ECO:0000259" key="11">
    <source>
        <dbReference type="Pfam" id="PF03033"/>
    </source>
</evidence>
<gene>
    <name evidence="10 13" type="primary">murG</name>
    <name evidence="13" type="ORF">HMPREF9444_01371</name>
</gene>
<feature type="binding site" evidence="10">
    <location>
        <position position="155"/>
    </location>
    <ligand>
        <name>UDP-N-acetyl-alpha-D-glucosamine</name>
        <dbReference type="ChEBI" id="CHEBI:57705"/>
    </ligand>
</feature>
<evidence type="ECO:0000256" key="7">
    <source>
        <dbReference type="ARBA" id="ARBA00023136"/>
    </source>
</evidence>
<feature type="domain" description="Glycosyltransferase family 28 N-terminal" evidence="11">
    <location>
        <begin position="1"/>
        <end position="135"/>
    </location>
</feature>
<comment type="pathway">
    <text evidence="10">Cell wall biogenesis; peptidoglycan biosynthesis.</text>
</comment>
<dbReference type="PANTHER" id="PTHR21015:SF22">
    <property type="entry name" value="GLYCOSYLTRANSFERASE"/>
    <property type="match status" value="1"/>
</dbReference>
<dbReference type="eggNOG" id="COG0707">
    <property type="taxonomic scope" value="Bacteria"/>
</dbReference>
<reference evidence="13 14" key="1">
    <citation type="submission" date="2011-01" db="EMBL/GenBank/DDBJ databases">
        <authorList>
            <person name="Weinstock G."/>
            <person name="Sodergren E."/>
            <person name="Clifton S."/>
            <person name="Fulton L."/>
            <person name="Fulton B."/>
            <person name="Courtney L."/>
            <person name="Fronick C."/>
            <person name="Harrison M."/>
            <person name="Strong C."/>
            <person name="Farmer C."/>
            <person name="Delahaunty K."/>
            <person name="Markovic C."/>
            <person name="Hall O."/>
            <person name="Minx P."/>
            <person name="Tomlinson C."/>
            <person name="Mitreva M."/>
            <person name="Hou S."/>
            <person name="Chen J."/>
            <person name="Wollam A."/>
            <person name="Pepin K.H."/>
            <person name="Johnson M."/>
            <person name="Bhonagiri V."/>
            <person name="Zhang X."/>
            <person name="Suruliraj S."/>
            <person name="Warren W."/>
            <person name="Chinwalla A."/>
            <person name="Mardis E.R."/>
            <person name="Wilson R.K."/>
        </authorList>
    </citation>
    <scope>NUCLEOTIDE SEQUENCE [LARGE SCALE GENOMIC DNA]</scope>
    <source>
        <strain evidence="14">DSM 22608 / JCM 16073 / KCTC 15190 / YIT 12066</strain>
    </source>
</reference>
<evidence type="ECO:0000256" key="9">
    <source>
        <dbReference type="ARBA" id="ARBA00023316"/>
    </source>
</evidence>
<dbReference type="GO" id="GO:0050511">
    <property type="term" value="F:undecaprenyldiphospho-muramoylpentapeptide beta-N-acetylglucosaminyltransferase activity"/>
    <property type="evidence" value="ECO:0007669"/>
    <property type="project" value="UniProtKB-UniRule"/>
</dbReference>
<dbReference type="Pfam" id="PF04101">
    <property type="entry name" value="Glyco_tran_28_C"/>
    <property type="match status" value="1"/>
</dbReference>
<keyword evidence="4 10" id="KW-0808">Transferase</keyword>
<feature type="binding site" evidence="10">
    <location>
        <position position="181"/>
    </location>
    <ligand>
        <name>UDP-N-acetyl-alpha-D-glucosamine</name>
        <dbReference type="ChEBI" id="CHEBI:57705"/>
    </ligand>
</feature>
<comment type="caution">
    <text evidence="13">The sequence shown here is derived from an EMBL/GenBank/DDBJ whole genome shotgun (WGS) entry which is preliminary data.</text>
</comment>
<feature type="binding site" evidence="10">
    <location>
        <begin position="5"/>
        <end position="7"/>
    </location>
    <ligand>
        <name>UDP-N-acetyl-alpha-D-glucosamine</name>
        <dbReference type="ChEBI" id="CHEBI:57705"/>
    </ligand>
</feature>
<dbReference type="GO" id="GO:0005886">
    <property type="term" value="C:plasma membrane"/>
    <property type="evidence" value="ECO:0007669"/>
    <property type="project" value="UniProtKB-SubCell"/>
</dbReference>
<sequence>MAGGTGGHVFPALAIAKKLQEHGYEILWLGTRGRMEEMLVPKHGFNIEYIDVKGIRRNGLKAKLTAPFMLIRAILEALAVLRKFRPGVCIGMGGYASGPGGVAAYLLRIPLVLHEQNAAAGLTNRLLFKLASRVLLGFPGAFTGSKVKLVGNPVREEIMALHESKRDFNYGKLCVLIVGGSLGAKALNEKLPEALKQFGDKIDVVHQAGKGNSEATLERYNGAAFSYQVSDFIHDMDKVYLWAHLIICRAGALTVAEVSAAGLPAIFIPLPTAVDDHQTKNAMTMVNAGAAKIIAQQDLNDESLKAVIEPLLSDRSLLDKMSQNARAQASLHATDEVVEVINSLVK</sequence>
<feature type="binding site" evidence="10">
    <location>
        <begin position="252"/>
        <end position="257"/>
    </location>
    <ligand>
        <name>UDP-N-acetyl-alpha-D-glucosamine</name>
        <dbReference type="ChEBI" id="CHEBI:57705"/>
    </ligand>
</feature>
<evidence type="ECO:0000259" key="12">
    <source>
        <dbReference type="Pfam" id="PF04101"/>
    </source>
</evidence>
<feature type="binding site" evidence="10">
    <location>
        <position position="233"/>
    </location>
    <ligand>
        <name>UDP-N-acetyl-alpha-D-glucosamine</name>
        <dbReference type="ChEBI" id="CHEBI:57705"/>
    </ligand>
</feature>
<dbReference type="UniPathway" id="UPA00219"/>
<keyword evidence="1 10" id="KW-1003">Cell membrane</keyword>
<keyword evidence="14" id="KW-1185">Reference proteome</keyword>
<evidence type="ECO:0000256" key="10">
    <source>
        <dbReference type="HAMAP-Rule" id="MF_00033"/>
    </source>
</evidence>
<feature type="binding site" evidence="10">
    <location>
        <position position="117"/>
    </location>
    <ligand>
        <name>UDP-N-acetyl-alpha-D-glucosamine</name>
        <dbReference type="ChEBI" id="CHEBI:57705"/>
    </ligand>
</feature>
<keyword evidence="9 10" id="KW-0961">Cell wall biogenesis/degradation</keyword>
<evidence type="ECO:0000313" key="14">
    <source>
        <dbReference type="Proteomes" id="UP000018458"/>
    </source>
</evidence>
<accession>E8LKX1</accession>
<feature type="domain" description="Glycosyl transferase family 28 C-terminal" evidence="12">
    <location>
        <begin position="175"/>
        <end position="329"/>
    </location>
</feature>
<evidence type="ECO:0000256" key="6">
    <source>
        <dbReference type="ARBA" id="ARBA00022984"/>
    </source>
</evidence>
<dbReference type="InterPro" id="IPR006009">
    <property type="entry name" value="GlcNAc_MurG"/>
</dbReference>
<dbReference type="HOGENOM" id="CLU_037404_2_0_6"/>
<evidence type="ECO:0000313" key="13">
    <source>
        <dbReference type="EMBL" id="EFY06830.1"/>
    </source>
</evidence>
<evidence type="ECO:0000256" key="1">
    <source>
        <dbReference type="ARBA" id="ARBA00022475"/>
    </source>
</evidence>
<keyword evidence="8 10" id="KW-0131">Cell cycle</keyword>
<dbReference type="GO" id="GO:0005975">
    <property type="term" value="P:carbohydrate metabolic process"/>
    <property type="evidence" value="ECO:0007669"/>
    <property type="project" value="InterPro"/>
</dbReference>
<evidence type="ECO:0000256" key="2">
    <source>
        <dbReference type="ARBA" id="ARBA00022618"/>
    </source>
</evidence>
<feature type="binding site" evidence="10">
    <location>
        <position position="278"/>
    </location>
    <ligand>
        <name>UDP-N-acetyl-alpha-D-glucosamine</name>
        <dbReference type="ChEBI" id="CHEBI:57705"/>
    </ligand>
</feature>
<dbReference type="Proteomes" id="UP000018458">
    <property type="component" value="Unassembled WGS sequence"/>
</dbReference>
<dbReference type="GO" id="GO:0009252">
    <property type="term" value="P:peptidoglycan biosynthetic process"/>
    <property type="evidence" value="ECO:0007669"/>
    <property type="project" value="UniProtKB-UniRule"/>
</dbReference>
<dbReference type="Pfam" id="PF03033">
    <property type="entry name" value="Glyco_transf_28"/>
    <property type="match status" value="1"/>
</dbReference>
<keyword evidence="3 10" id="KW-0328">Glycosyltransferase</keyword>
<evidence type="ECO:0000256" key="4">
    <source>
        <dbReference type="ARBA" id="ARBA00022679"/>
    </source>
</evidence>
<dbReference type="GO" id="GO:0051301">
    <property type="term" value="P:cell division"/>
    <property type="evidence" value="ECO:0007669"/>
    <property type="project" value="UniProtKB-KW"/>
</dbReference>
<organism evidence="13 14">
    <name type="scientific">Succinatimonas hippei (strain DSM 22608 / JCM 16073 / KCTC 15190 / YIT 12066)</name>
    <dbReference type="NCBI Taxonomy" id="762983"/>
    <lineage>
        <taxon>Bacteria</taxon>
        <taxon>Pseudomonadati</taxon>
        <taxon>Pseudomonadota</taxon>
        <taxon>Gammaproteobacteria</taxon>
        <taxon>Aeromonadales</taxon>
        <taxon>Succinivibrionaceae</taxon>
        <taxon>Succinatimonas</taxon>
    </lineage>
</organism>
<comment type="function">
    <text evidence="10">Cell wall formation. Catalyzes the transfer of a GlcNAc subunit on undecaprenyl-pyrophosphoryl-MurNAc-pentapeptide (lipid intermediate I) to form undecaprenyl-pyrophosphoryl-MurNAc-(pentapeptide)GlcNAc (lipid intermediate II).</text>
</comment>
<dbReference type="GO" id="GO:0008360">
    <property type="term" value="P:regulation of cell shape"/>
    <property type="evidence" value="ECO:0007669"/>
    <property type="project" value="UniProtKB-KW"/>
</dbReference>
<dbReference type="OrthoDB" id="9808936at2"/>
<comment type="similarity">
    <text evidence="10">Belongs to the glycosyltransferase 28 family. MurG subfamily.</text>
</comment>
<dbReference type="NCBIfam" id="TIGR01133">
    <property type="entry name" value="murG"/>
    <property type="match status" value="1"/>
</dbReference>
<dbReference type="EC" id="2.4.1.227" evidence="10"/>
<keyword evidence="5 10" id="KW-0133">Cell shape</keyword>
<dbReference type="STRING" id="762983.HMPREF9444_01371"/>
<evidence type="ECO:0000256" key="3">
    <source>
        <dbReference type="ARBA" id="ARBA00022676"/>
    </source>
</evidence>
<dbReference type="Gene3D" id="3.40.50.2000">
    <property type="entry name" value="Glycogen Phosphorylase B"/>
    <property type="match status" value="2"/>
</dbReference>
<dbReference type="GO" id="GO:0051991">
    <property type="term" value="F:UDP-N-acetyl-D-glucosamine:N-acetylmuramoyl-L-alanyl-D-glutamyl-meso-2,6-diaminopimelyl-D-alanyl-D-alanine-diphosphoundecaprenol 4-beta-N-acetylglucosaminlytransferase activity"/>
    <property type="evidence" value="ECO:0007669"/>
    <property type="project" value="RHEA"/>
</dbReference>
<keyword evidence="6 10" id="KW-0573">Peptidoglycan synthesis</keyword>
<dbReference type="EMBL" id="AEVO01000077">
    <property type="protein sequence ID" value="EFY06830.1"/>
    <property type="molecule type" value="Genomic_DNA"/>
</dbReference>
<evidence type="ECO:0000256" key="5">
    <source>
        <dbReference type="ARBA" id="ARBA00022960"/>
    </source>
</evidence>
<evidence type="ECO:0000256" key="8">
    <source>
        <dbReference type="ARBA" id="ARBA00023306"/>
    </source>
</evidence>
<proteinExistence type="inferred from homology"/>
<dbReference type="SUPFAM" id="SSF53756">
    <property type="entry name" value="UDP-Glycosyltransferase/glycogen phosphorylase"/>
    <property type="match status" value="1"/>
</dbReference>
<keyword evidence="7 10" id="KW-0472">Membrane</keyword>
<keyword evidence="2 10" id="KW-0132">Cell division</keyword>
<dbReference type="InterPro" id="IPR004276">
    <property type="entry name" value="GlycoTrans_28_N"/>
</dbReference>
<dbReference type="PANTHER" id="PTHR21015">
    <property type="entry name" value="UDP-N-ACETYLGLUCOSAMINE--N-ACETYLMURAMYL-(PENTAPEPTIDE) PYROPHOSPHORYL-UNDECAPRENOL N-ACETYLGLUCOSAMINE TRANSFERASE 1"/>
    <property type="match status" value="1"/>
</dbReference>
<dbReference type="HAMAP" id="MF_00033">
    <property type="entry name" value="MurG"/>
    <property type="match status" value="1"/>
</dbReference>
<dbReference type="AlphaFoldDB" id="E8LKX1"/>
<protein>
    <recommendedName>
        <fullName evidence="10">UDP-N-acetylglucosamine--N-acetylmuramyl-(pentapeptide) pyrophosphoryl-undecaprenol N-acetylglucosamine transferase</fullName>
        <ecNumber evidence="10">2.4.1.227</ecNumber>
    </recommendedName>
    <alternativeName>
        <fullName evidence="10">Undecaprenyl-PP-MurNAc-pentapeptide-UDPGlcNAc GlcNAc transferase</fullName>
    </alternativeName>
</protein>
<dbReference type="InterPro" id="IPR007235">
    <property type="entry name" value="Glyco_trans_28_C"/>
</dbReference>
<dbReference type="CDD" id="cd03785">
    <property type="entry name" value="GT28_MurG"/>
    <property type="match status" value="1"/>
</dbReference>
<comment type="catalytic activity">
    <reaction evidence="10">
        <text>di-trans,octa-cis-undecaprenyl diphospho-N-acetyl-alpha-D-muramoyl-L-alanyl-D-glutamyl-meso-2,6-diaminopimeloyl-D-alanyl-D-alanine + UDP-N-acetyl-alpha-D-glucosamine = di-trans,octa-cis-undecaprenyl diphospho-[N-acetyl-alpha-D-glucosaminyl-(1-&gt;4)]-N-acetyl-alpha-D-muramoyl-L-alanyl-D-glutamyl-meso-2,6-diaminopimeloyl-D-alanyl-D-alanine + UDP + H(+)</text>
        <dbReference type="Rhea" id="RHEA:31227"/>
        <dbReference type="ChEBI" id="CHEBI:15378"/>
        <dbReference type="ChEBI" id="CHEBI:57705"/>
        <dbReference type="ChEBI" id="CHEBI:58223"/>
        <dbReference type="ChEBI" id="CHEBI:61387"/>
        <dbReference type="ChEBI" id="CHEBI:61388"/>
        <dbReference type="EC" id="2.4.1.227"/>
    </reaction>
</comment>
<comment type="subcellular location">
    <subcellularLocation>
        <location evidence="10">Cell membrane</location>
        <topology evidence="10">Peripheral membrane protein</topology>
        <orientation evidence="10">Cytoplasmic side</orientation>
    </subcellularLocation>
</comment>
<name>E8LKX1_SUCHY</name>